<dbReference type="SMART" id="SM00220">
    <property type="entry name" value="S_TKc"/>
    <property type="match status" value="1"/>
</dbReference>
<feature type="binding site" evidence="5">
    <location>
        <position position="142"/>
    </location>
    <ligand>
        <name>ATP</name>
        <dbReference type="ChEBI" id="CHEBI:30616"/>
    </ligand>
</feature>
<evidence type="ECO:0000313" key="8">
    <source>
        <dbReference type="Proteomes" id="UP000006860"/>
    </source>
</evidence>
<evidence type="ECO:0000256" key="4">
    <source>
        <dbReference type="ARBA" id="ARBA00022840"/>
    </source>
</evidence>
<dbReference type="Gene3D" id="3.90.1580.10">
    <property type="entry name" value="paralog of FGE (formylglycine-generating enzyme)"/>
    <property type="match status" value="1"/>
</dbReference>
<dbReference type="InterPro" id="IPR016187">
    <property type="entry name" value="CTDL_fold"/>
</dbReference>
<keyword evidence="4 5" id="KW-0067">ATP-binding</keyword>
<dbReference type="Gene3D" id="1.10.510.10">
    <property type="entry name" value="Transferase(Phosphotransferase) domain 1"/>
    <property type="match status" value="1"/>
</dbReference>
<proteinExistence type="predicted"/>
<dbReference type="SUPFAM" id="SSF56112">
    <property type="entry name" value="Protein kinase-like (PK-like)"/>
    <property type="match status" value="1"/>
</dbReference>
<dbReference type="InterPro" id="IPR011009">
    <property type="entry name" value="Kinase-like_dom_sf"/>
</dbReference>
<keyword evidence="1" id="KW-0808">Transferase</keyword>
<dbReference type="PROSITE" id="PS00108">
    <property type="entry name" value="PROTEIN_KINASE_ST"/>
    <property type="match status" value="1"/>
</dbReference>
<dbReference type="STRING" id="756272.Plabr_3246"/>
<dbReference type="PROSITE" id="PS00107">
    <property type="entry name" value="PROTEIN_KINASE_ATP"/>
    <property type="match status" value="1"/>
</dbReference>
<dbReference type="Proteomes" id="UP000006860">
    <property type="component" value="Chromosome"/>
</dbReference>
<keyword evidence="7" id="KW-0723">Serine/threonine-protein kinase</keyword>
<dbReference type="InterPro" id="IPR017441">
    <property type="entry name" value="Protein_kinase_ATP_BS"/>
</dbReference>
<dbReference type="HOGENOM" id="CLU_360447_0_0_0"/>
<dbReference type="KEGG" id="pbs:Plabr_3246"/>
<name>F0SK86_RUBBR</name>
<accession>F0SK86</accession>
<evidence type="ECO:0000256" key="1">
    <source>
        <dbReference type="ARBA" id="ARBA00022679"/>
    </source>
</evidence>
<evidence type="ECO:0000256" key="2">
    <source>
        <dbReference type="ARBA" id="ARBA00022741"/>
    </source>
</evidence>
<dbReference type="EMBL" id="CP002546">
    <property type="protein sequence ID" value="ADY60843.1"/>
    <property type="molecule type" value="Genomic_DNA"/>
</dbReference>
<dbReference type="SUPFAM" id="SSF56436">
    <property type="entry name" value="C-type lectin-like"/>
    <property type="match status" value="1"/>
</dbReference>
<evidence type="ECO:0000256" key="5">
    <source>
        <dbReference type="PROSITE-ProRule" id="PRU10141"/>
    </source>
</evidence>
<keyword evidence="8" id="KW-1185">Reference proteome</keyword>
<gene>
    <name evidence="7" type="ordered locus">Plabr_3246</name>
</gene>
<evidence type="ECO:0000259" key="6">
    <source>
        <dbReference type="PROSITE" id="PS50011"/>
    </source>
</evidence>
<keyword evidence="2 5" id="KW-0547">Nucleotide-binding</keyword>
<dbReference type="PANTHER" id="PTHR43289">
    <property type="entry name" value="MITOGEN-ACTIVATED PROTEIN KINASE KINASE KINASE 20-RELATED"/>
    <property type="match status" value="1"/>
</dbReference>
<evidence type="ECO:0000313" key="7">
    <source>
        <dbReference type="EMBL" id="ADY60843.1"/>
    </source>
</evidence>
<evidence type="ECO:0000256" key="3">
    <source>
        <dbReference type="ARBA" id="ARBA00022777"/>
    </source>
</evidence>
<dbReference type="Pfam" id="PF00069">
    <property type="entry name" value="Pkinase"/>
    <property type="match status" value="1"/>
</dbReference>
<feature type="domain" description="Protein kinase" evidence="6">
    <location>
        <begin position="113"/>
        <end position="373"/>
    </location>
</feature>
<dbReference type="GO" id="GO:0005524">
    <property type="term" value="F:ATP binding"/>
    <property type="evidence" value="ECO:0007669"/>
    <property type="project" value="UniProtKB-UniRule"/>
</dbReference>
<dbReference type="InterPro" id="IPR000719">
    <property type="entry name" value="Prot_kinase_dom"/>
</dbReference>
<dbReference type="Gene3D" id="3.30.200.20">
    <property type="entry name" value="Phosphorylase Kinase, domain 1"/>
    <property type="match status" value="1"/>
</dbReference>
<protein>
    <submittedName>
        <fullName evidence="7">Serine/threonine protein kinase</fullName>
    </submittedName>
</protein>
<dbReference type="InterPro" id="IPR008271">
    <property type="entry name" value="Ser/Thr_kinase_AS"/>
</dbReference>
<dbReference type="PROSITE" id="PS50011">
    <property type="entry name" value="PROTEIN_KINASE_DOM"/>
    <property type="match status" value="1"/>
</dbReference>
<organism evidence="7 8">
    <name type="scientific">Rubinisphaera brasiliensis (strain ATCC 49424 / DSM 5305 / JCM 21570 / IAM 15109 / NBRC 103401 / IFAM 1448)</name>
    <name type="common">Planctomyces brasiliensis</name>
    <dbReference type="NCBI Taxonomy" id="756272"/>
    <lineage>
        <taxon>Bacteria</taxon>
        <taxon>Pseudomonadati</taxon>
        <taxon>Planctomycetota</taxon>
        <taxon>Planctomycetia</taxon>
        <taxon>Planctomycetales</taxon>
        <taxon>Planctomycetaceae</taxon>
        <taxon>Rubinisphaera</taxon>
    </lineage>
</organism>
<keyword evidence="3 7" id="KW-0418">Kinase</keyword>
<dbReference type="eggNOG" id="COG0515">
    <property type="taxonomic scope" value="Bacteria"/>
</dbReference>
<dbReference type="CDD" id="cd14014">
    <property type="entry name" value="STKc_PknB_like"/>
    <property type="match status" value="1"/>
</dbReference>
<dbReference type="GO" id="GO:0004674">
    <property type="term" value="F:protein serine/threonine kinase activity"/>
    <property type="evidence" value="ECO:0007669"/>
    <property type="project" value="UniProtKB-KW"/>
</dbReference>
<dbReference type="PANTHER" id="PTHR43289:SF34">
    <property type="entry name" value="SERINE_THREONINE-PROTEIN KINASE YBDM-RELATED"/>
    <property type="match status" value="1"/>
</dbReference>
<sequence>MRGPADDEFDDFPLDPESSSICERFEELLKSGVDCRIEEFLDETQVPDPSTLLSRLVRIELRHRMKKGERPLLDEYYRRFPDNVDTIRPLTRFIDRLFRELGLANAERQVRHYALKQEIGIGGFGLVWEARDEKLNRRVAIKQIDRTAIERHDFDAALREAQIAAQLTHPHIVQTYDYFEEEDGLYLVTQLVDGTDLKQKLQSDQQPTLAQITKYSRQIAEALEYAHGKSVIHRDVKPSNILIDENDDALLCDFGVAHWGGTKDTLSGKNAENIIGTAAYIPPEQAQGRDAVPASDIYSLGIVLYEGMTGRLPFHGSAREHAFAHLALAVVPPRKISEDIPKDLETICLRCVQKVAGQRYPSAAALATDLSLFEAGEPIHARPITRLQRAWRWIRQRPAVSTSVAGMTLCLAMLPMLVTVPAPNGKTQVTVQTNPEGAEVLIFPVDPQTGLMQESTPLHVKAAPGSLALAPGQYWVQAIKQGVITEFLRTVPEDVNELATAWNYRKWEPTGANSMSWPATRLREKPRLEGMVYIPGATDFPVRKIQTKDGDVTVIRKRFNPFYIATTERKVRDFVDRTGRLPLHQQTPDKLDAPLSARYDQALSWAEVHGARLPTEYEFDYVSTLQSMHQAGDYAEIDRILAKSNISRDQLLANLDQLKNLRNGAAEWVLGEVGLYPDLENSTTEPDFPEHAIHWKVLKGGHVDFDSDRPEDFEDVDPGYRYLQRYFVIRPGTGFRLVCPAGNEMELARSH</sequence>
<dbReference type="AlphaFoldDB" id="F0SK86"/>
<reference evidence="8" key="1">
    <citation type="submission" date="2011-02" db="EMBL/GenBank/DDBJ databases">
        <title>The complete genome of Planctomyces brasiliensis DSM 5305.</title>
        <authorList>
            <person name="Lucas S."/>
            <person name="Copeland A."/>
            <person name="Lapidus A."/>
            <person name="Bruce D."/>
            <person name="Goodwin L."/>
            <person name="Pitluck S."/>
            <person name="Kyrpides N."/>
            <person name="Mavromatis K."/>
            <person name="Pagani I."/>
            <person name="Ivanova N."/>
            <person name="Ovchinnikova G."/>
            <person name="Lu M."/>
            <person name="Detter J.C."/>
            <person name="Han C."/>
            <person name="Land M."/>
            <person name="Hauser L."/>
            <person name="Markowitz V."/>
            <person name="Cheng J.-F."/>
            <person name="Hugenholtz P."/>
            <person name="Woyke T."/>
            <person name="Wu D."/>
            <person name="Tindall B."/>
            <person name="Pomrenke H.G."/>
            <person name="Brambilla E."/>
            <person name="Klenk H.-P."/>
            <person name="Eisen J.A."/>
        </authorList>
    </citation>
    <scope>NUCLEOTIDE SEQUENCE [LARGE SCALE GENOMIC DNA]</scope>
    <source>
        <strain evidence="8">ATCC 49424 / DSM 5305 / JCM 21570 / NBRC 103401 / IFAM 1448</strain>
    </source>
</reference>
<dbReference type="InterPro" id="IPR042095">
    <property type="entry name" value="SUMF_sf"/>
</dbReference>